<feature type="transmembrane region" description="Helical" evidence="8">
    <location>
        <begin position="294"/>
        <end position="314"/>
    </location>
</feature>
<keyword evidence="6 7" id="KW-0472">Membrane</keyword>
<feature type="transmembrane region" description="Helical" evidence="8">
    <location>
        <begin position="151"/>
        <end position="168"/>
    </location>
</feature>
<evidence type="ECO:0000256" key="3">
    <source>
        <dbReference type="ARBA" id="ARBA00022448"/>
    </source>
</evidence>
<feature type="transmembrane region" description="Helical" evidence="8">
    <location>
        <begin position="366"/>
        <end position="385"/>
    </location>
</feature>
<dbReference type="RefSeq" id="WP_013238576.1">
    <property type="nucleotide sequence ID" value="NZ_CP110420.1"/>
</dbReference>
<accession>A0A3M0SVU9</accession>
<comment type="similarity">
    <text evidence="2 7">Belongs to the purine-cytosine permease (2.A.39) family.</text>
</comment>
<dbReference type="Gene3D" id="1.10.4160.10">
    <property type="entry name" value="Hydantoin permease"/>
    <property type="match status" value="1"/>
</dbReference>
<dbReference type="EMBL" id="RFAQ01000011">
    <property type="protein sequence ID" value="RMD02510.1"/>
    <property type="molecule type" value="Genomic_DNA"/>
</dbReference>
<gene>
    <name evidence="9" type="ORF">D9O40_05550</name>
</gene>
<keyword evidence="4 8" id="KW-0812">Transmembrane</keyword>
<dbReference type="AlphaFoldDB" id="A0A3M0SVU9"/>
<name>A0A3M0SVU9_9CLOT</name>
<dbReference type="InterPro" id="IPR026030">
    <property type="entry name" value="Pur-cyt_permease_Fcy2/21/22"/>
</dbReference>
<evidence type="ECO:0000313" key="9">
    <source>
        <dbReference type="EMBL" id="RMD02510.1"/>
    </source>
</evidence>
<dbReference type="CDD" id="cd11484">
    <property type="entry name" value="SLC-NCS1sbd_CobB-like"/>
    <property type="match status" value="1"/>
</dbReference>
<evidence type="ECO:0000256" key="6">
    <source>
        <dbReference type="ARBA" id="ARBA00023136"/>
    </source>
</evidence>
<feature type="transmembrane region" description="Helical" evidence="8">
    <location>
        <begin position="438"/>
        <end position="458"/>
    </location>
</feature>
<evidence type="ECO:0000256" key="7">
    <source>
        <dbReference type="PIRNR" id="PIRNR002744"/>
    </source>
</evidence>
<dbReference type="Proteomes" id="UP000277999">
    <property type="component" value="Unassembled WGS sequence"/>
</dbReference>
<dbReference type="InterPro" id="IPR001248">
    <property type="entry name" value="Pur-cyt_permease"/>
</dbReference>
<comment type="caution">
    <text evidence="9">The sequence shown here is derived from an EMBL/GenBank/DDBJ whole genome shotgun (WGS) entry which is preliminary data.</text>
</comment>
<feature type="transmembrane region" description="Helical" evidence="8">
    <location>
        <begin position="218"/>
        <end position="237"/>
    </location>
</feature>
<feature type="transmembrane region" description="Helical" evidence="8">
    <location>
        <begin position="180"/>
        <end position="198"/>
    </location>
</feature>
<protein>
    <submittedName>
        <fullName evidence="9">Cytosine permease</fullName>
    </submittedName>
</protein>
<evidence type="ECO:0000256" key="2">
    <source>
        <dbReference type="ARBA" id="ARBA00008974"/>
    </source>
</evidence>
<dbReference type="GO" id="GO:0015209">
    <property type="term" value="F:cytosine transmembrane transporter activity"/>
    <property type="evidence" value="ECO:0007669"/>
    <property type="project" value="InterPro"/>
</dbReference>
<feature type="transmembrane region" description="Helical" evidence="8">
    <location>
        <begin position="46"/>
        <end position="66"/>
    </location>
</feature>
<comment type="subcellular location">
    <subcellularLocation>
        <location evidence="1">Membrane</location>
        <topology evidence="1">Multi-pass membrane protein</topology>
    </subcellularLocation>
</comment>
<proteinExistence type="inferred from homology"/>
<dbReference type="GO" id="GO:0005886">
    <property type="term" value="C:plasma membrane"/>
    <property type="evidence" value="ECO:0007669"/>
    <property type="project" value="TreeGrafter"/>
</dbReference>
<dbReference type="InterPro" id="IPR030191">
    <property type="entry name" value="CodB"/>
</dbReference>
<dbReference type="Pfam" id="PF02133">
    <property type="entry name" value="Transp_cyt_pur"/>
    <property type="match status" value="1"/>
</dbReference>
<keyword evidence="5 8" id="KW-1133">Transmembrane helix</keyword>
<dbReference type="PANTHER" id="PTHR30569:SF0">
    <property type="entry name" value="CYTOSINE PERMEASE"/>
    <property type="match status" value="1"/>
</dbReference>
<feature type="transmembrane region" description="Helical" evidence="8">
    <location>
        <begin position="113"/>
        <end position="131"/>
    </location>
</feature>
<organism evidence="9 10">
    <name type="scientific">Clostridium autoethanogenum</name>
    <dbReference type="NCBI Taxonomy" id="84023"/>
    <lineage>
        <taxon>Bacteria</taxon>
        <taxon>Bacillati</taxon>
        <taxon>Bacillota</taxon>
        <taxon>Clostridia</taxon>
        <taxon>Eubacteriales</taxon>
        <taxon>Clostridiaceae</taxon>
        <taxon>Clostridium</taxon>
    </lineage>
</organism>
<evidence type="ECO:0000313" key="10">
    <source>
        <dbReference type="Proteomes" id="UP000277999"/>
    </source>
</evidence>
<dbReference type="SMR" id="A0A3M0SVU9"/>
<dbReference type="PANTHER" id="PTHR30569">
    <property type="entry name" value="CYTOSINE TRANSPORTER CODB"/>
    <property type="match status" value="1"/>
</dbReference>
<keyword evidence="3 7" id="KW-0813">Transport</keyword>
<feature type="transmembrane region" description="Helical" evidence="8">
    <location>
        <begin position="249"/>
        <end position="274"/>
    </location>
</feature>
<evidence type="ECO:0000256" key="1">
    <source>
        <dbReference type="ARBA" id="ARBA00004141"/>
    </source>
</evidence>
<feature type="transmembrane region" description="Helical" evidence="8">
    <location>
        <begin position="406"/>
        <end position="426"/>
    </location>
</feature>
<reference evidence="9 10" key="1">
    <citation type="submission" date="2018-10" db="EMBL/GenBank/DDBJ databases">
        <title>Genome-centric metagenomics revealed C2 chemical producing, CO utilizing Clostridium with novel acetogenic gene cluster.</title>
        <authorList>
            <person name="Kang H."/>
            <person name="Park B."/>
            <person name="Choi I.G."/>
            <person name="Chang I.S."/>
        </authorList>
    </citation>
    <scope>NUCLEOTIDE SEQUENCE [LARGE SCALE GENOMIC DNA]</scope>
    <source>
        <strain evidence="9 10">H21-9</strain>
    </source>
</reference>
<evidence type="ECO:0000256" key="5">
    <source>
        <dbReference type="ARBA" id="ARBA00022989"/>
    </source>
</evidence>
<feature type="transmembrane region" description="Helical" evidence="8">
    <location>
        <begin position="72"/>
        <end position="92"/>
    </location>
</feature>
<evidence type="ECO:0000256" key="8">
    <source>
        <dbReference type="SAM" id="Phobius"/>
    </source>
</evidence>
<dbReference type="PIRSF" id="PIRSF002744">
    <property type="entry name" value="Pur-cyt_permease"/>
    <property type="match status" value="1"/>
</dbReference>
<sequence>MDNKETNEKVHKEYAALETVPQSERTISFLDMLTTWIGANANNGTWYVGGVVAGATFGGAVLVTLVSNPIAYIIMALIGFIGYKVGTSTMALTRPSFGVRGSFLPSVLNITQFIGWTAVNTFIAAISISFILKDIFGLPAYGSNGSEKTMLIGIAVMSILHLISIATGHKSVKMVEKIGVIFILILGVWETVVVLKQVPLSKIIAWRPPSGKVMDIGSAFDAMAAFSLGWVPAIADFTRYSKSKKASTVAPIIGANVGLFWFAFVGIIGAIGTAVTTGVYDPNNSDPSTIVSKLGLGVIALLVIILTSTTANAINLMGAGISVTNLNKKIKSQTALFGVTILAALLTIVPIYASSFLDSFEMFLDYIGMVFGPIFGIMITDYYLVRKKQYAVEQFDDEKGKYWYKSGFNLVTISVWIISVIIFLFMKNLPMFTKTIGAIYPIIIISAILYFISSKIFLKNK</sequence>
<feature type="transmembrane region" description="Helical" evidence="8">
    <location>
        <begin position="335"/>
        <end position="354"/>
    </location>
</feature>
<evidence type="ECO:0000256" key="4">
    <source>
        <dbReference type="ARBA" id="ARBA00022692"/>
    </source>
</evidence>